<keyword evidence="8 19" id="KW-0418">Kinase</keyword>
<comment type="subcellular location">
    <subcellularLocation>
        <location evidence="1">Cell membrane</location>
        <topology evidence="1">Single-pass membrane protein</topology>
    </subcellularLocation>
</comment>
<name>A0A1S2XS39_CICAR</name>
<dbReference type="eggNOG" id="KOG1187">
    <property type="taxonomic scope" value="Eukaryota"/>
</dbReference>
<evidence type="ECO:0000313" key="21">
    <source>
        <dbReference type="RefSeq" id="XP_012569195.1"/>
    </source>
</evidence>
<evidence type="ECO:0000313" key="18">
    <source>
        <dbReference type="Proteomes" id="UP000087171"/>
    </source>
</evidence>
<evidence type="ECO:0000256" key="8">
    <source>
        <dbReference type="ARBA" id="ARBA00022777"/>
    </source>
</evidence>
<dbReference type="RefSeq" id="XP_027188857.1">
    <property type="nucleotide sequence ID" value="XM_027333056.1"/>
</dbReference>
<protein>
    <recommendedName>
        <fullName evidence="2">non-specific serine/threonine protein kinase</fullName>
        <ecNumber evidence="2">2.7.11.1</ecNumber>
    </recommendedName>
</protein>
<dbReference type="SUPFAM" id="SSF56112">
    <property type="entry name" value="Protein kinase-like (PK-like)"/>
    <property type="match status" value="1"/>
</dbReference>
<gene>
    <name evidence="19 20 21 22" type="primary">LOC101513575</name>
</gene>
<feature type="region of interest" description="Disordered" evidence="15">
    <location>
        <begin position="38"/>
        <end position="59"/>
    </location>
</feature>
<keyword evidence="18" id="KW-1185">Reference proteome</keyword>
<dbReference type="KEGG" id="cam:101513575"/>
<dbReference type="GeneID" id="101513575"/>
<dbReference type="PROSITE" id="PS00107">
    <property type="entry name" value="PROTEIN_KINASE_ATP"/>
    <property type="match status" value="1"/>
</dbReference>
<dbReference type="EC" id="2.7.11.1" evidence="2"/>
<evidence type="ECO:0000313" key="20">
    <source>
        <dbReference type="RefSeq" id="XP_004493093.1"/>
    </source>
</evidence>
<dbReference type="Proteomes" id="UP000087171">
    <property type="component" value="Chromosome Ca3"/>
</dbReference>
<accession>A0A1S2XS39</accession>
<evidence type="ECO:0000256" key="6">
    <source>
        <dbReference type="ARBA" id="ARBA00022692"/>
    </source>
</evidence>
<dbReference type="PROSITE" id="PS50011">
    <property type="entry name" value="PROTEIN_KINASE_DOM"/>
    <property type="match status" value="1"/>
</dbReference>
<comment type="catalytic activity">
    <reaction evidence="12">
        <text>L-threonyl-[protein] + ATP = O-phospho-L-threonyl-[protein] + ADP + H(+)</text>
        <dbReference type="Rhea" id="RHEA:46608"/>
        <dbReference type="Rhea" id="RHEA-COMP:11060"/>
        <dbReference type="Rhea" id="RHEA-COMP:11605"/>
        <dbReference type="ChEBI" id="CHEBI:15378"/>
        <dbReference type="ChEBI" id="CHEBI:30013"/>
        <dbReference type="ChEBI" id="CHEBI:30616"/>
        <dbReference type="ChEBI" id="CHEBI:61977"/>
        <dbReference type="ChEBI" id="CHEBI:456216"/>
        <dbReference type="EC" id="2.7.11.1"/>
    </reaction>
</comment>
<dbReference type="InterPro" id="IPR011009">
    <property type="entry name" value="Kinase-like_dom_sf"/>
</dbReference>
<keyword evidence="11 16" id="KW-0472">Membrane</keyword>
<keyword evidence="3" id="KW-1003">Cell membrane</keyword>
<dbReference type="GO" id="GO:0005524">
    <property type="term" value="F:ATP binding"/>
    <property type="evidence" value="ECO:0007669"/>
    <property type="project" value="UniProtKB-UniRule"/>
</dbReference>
<sequence length="381" mass="42379">MSSSLAAILGGAAGAVALVWIAIILIWFCLFRRTSVSRTSETGSSDPSQDAVGRHGGIESQTRDTRRFVMEELSIATKNFNDKNLIGEGKFGEVYKGLLQDGMLVAIKKRRGVPTPEFVDEVRYLSSIQHRNLVTLIGYCQENNLQFLIYEYVPNGSVSSHLYGASQQPREKIEFKHRLSIAQGAAKGLAHLHSLSPRLVHKNFKTSNVLVDENFISKVADSGLRNFLGRVDIASSSSQVASDEIFLAPEVREFRRFSEKSDVYSFGVFLLELLSGKQATESPSINTNQNLVESVLSNQDSGILSTIIDQRMETSFTGESMENYILLLIKCLDHSSERRPTMSYVEMELDRILEKEMNLTTMMGEGTPTVTLGSQLFKSNK</sequence>
<dbReference type="InterPro" id="IPR047117">
    <property type="entry name" value="PERK1-13-like"/>
</dbReference>
<dbReference type="Pfam" id="PF07714">
    <property type="entry name" value="PK_Tyr_Ser-Thr"/>
    <property type="match status" value="1"/>
</dbReference>
<evidence type="ECO:0000313" key="19">
    <source>
        <dbReference type="RefSeq" id="XP_004493092.1"/>
    </source>
</evidence>
<evidence type="ECO:0000256" key="10">
    <source>
        <dbReference type="ARBA" id="ARBA00022989"/>
    </source>
</evidence>
<evidence type="ECO:0000256" key="3">
    <source>
        <dbReference type="ARBA" id="ARBA00022475"/>
    </source>
</evidence>
<evidence type="ECO:0000256" key="16">
    <source>
        <dbReference type="SAM" id="Phobius"/>
    </source>
</evidence>
<dbReference type="RefSeq" id="XP_012569195.1">
    <property type="nucleotide sequence ID" value="XM_012713741.2"/>
</dbReference>
<evidence type="ECO:0000256" key="4">
    <source>
        <dbReference type="ARBA" id="ARBA00022527"/>
    </source>
</evidence>
<organism evidence="18 20">
    <name type="scientific">Cicer arietinum</name>
    <name type="common">Chickpea</name>
    <name type="synonym">Garbanzo</name>
    <dbReference type="NCBI Taxonomy" id="3827"/>
    <lineage>
        <taxon>Eukaryota</taxon>
        <taxon>Viridiplantae</taxon>
        <taxon>Streptophyta</taxon>
        <taxon>Embryophyta</taxon>
        <taxon>Tracheophyta</taxon>
        <taxon>Spermatophyta</taxon>
        <taxon>Magnoliopsida</taxon>
        <taxon>eudicotyledons</taxon>
        <taxon>Gunneridae</taxon>
        <taxon>Pentapetalae</taxon>
        <taxon>rosids</taxon>
        <taxon>fabids</taxon>
        <taxon>Fabales</taxon>
        <taxon>Fabaceae</taxon>
        <taxon>Papilionoideae</taxon>
        <taxon>50 kb inversion clade</taxon>
        <taxon>NPAAA clade</taxon>
        <taxon>Hologalegina</taxon>
        <taxon>IRL clade</taxon>
        <taxon>Cicereae</taxon>
        <taxon>Cicer</taxon>
    </lineage>
</organism>
<evidence type="ECO:0000256" key="11">
    <source>
        <dbReference type="ARBA" id="ARBA00023136"/>
    </source>
</evidence>
<keyword evidence="9 14" id="KW-0067">ATP-binding</keyword>
<dbReference type="GO" id="GO:0005886">
    <property type="term" value="C:plasma membrane"/>
    <property type="evidence" value="ECO:0007669"/>
    <property type="project" value="UniProtKB-SubCell"/>
</dbReference>
<dbReference type="InterPro" id="IPR000719">
    <property type="entry name" value="Prot_kinase_dom"/>
</dbReference>
<evidence type="ECO:0000256" key="15">
    <source>
        <dbReference type="SAM" id="MobiDB-lite"/>
    </source>
</evidence>
<evidence type="ECO:0000256" key="7">
    <source>
        <dbReference type="ARBA" id="ARBA00022741"/>
    </source>
</evidence>
<dbReference type="InterPro" id="IPR017441">
    <property type="entry name" value="Protein_kinase_ATP_BS"/>
</dbReference>
<dbReference type="Gene3D" id="1.10.510.10">
    <property type="entry name" value="Transferase(Phosphotransferase) domain 1"/>
    <property type="match status" value="1"/>
</dbReference>
<evidence type="ECO:0000256" key="2">
    <source>
        <dbReference type="ARBA" id="ARBA00012513"/>
    </source>
</evidence>
<keyword evidence="4" id="KW-0723">Serine/threonine-protein kinase</keyword>
<dbReference type="STRING" id="3827.A0A1S2XS39"/>
<evidence type="ECO:0000256" key="5">
    <source>
        <dbReference type="ARBA" id="ARBA00022679"/>
    </source>
</evidence>
<dbReference type="InterPro" id="IPR001245">
    <property type="entry name" value="Ser-Thr/Tyr_kinase_cat_dom"/>
</dbReference>
<feature type="compositionally biased region" description="Polar residues" evidence="15">
    <location>
        <begin position="38"/>
        <end position="48"/>
    </location>
</feature>
<dbReference type="FunFam" id="1.10.510.10:FF:000430">
    <property type="entry name" value="Protein kinase superfamily protein"/>
    <property type="match status" value="1"/>
</dbReference>
<dbReference type="RefSeq" id="XP_004493093.1">
    <property type="nucleotide sequence ID" value="XM_004493036.3"/>
</dbReference>
<dbReference type="PANTHER" id="PTHR47982:SF20">
    <property type="entry name" value="NON-SPECIFIC SERINE_THREONINE PROTEIN KINASE"/>
    <property type="match status" value="1"/>
</dbReference>
<evidence type="ECO:0000259" key="17">
    <source>
        <dbReference type="PROSITE" id="PS50011"/>
    </source>
</evidence>
<comment type="catalytic activity">
    <reaction evidence="13">
        <text>L-seryl-[protein] + ATP = O-phospho-L-seryl-[protein] + ADP + H(+)</text>
        <dbReference type="Rhea" id="RHEA:17989"/>
        <dbReference type="Rhea" id="RHEA-COMP:9863"/>
        <dbReference type="Rhea" id="RHEA-COMP:11604"/>
        <dbReference type="ChEBI" id="CHEBI:15378"/>
        <dbReference type="ChEBI" id="CHEBI:29999"/>
        <dbReference type="ChEBI" id="CHEBI:30616"/>
        <dbReference type="ChEBI" id="CHEBI:83421"/>
        <dbReference type="ChEBI" id="CHEBI:456216"/>
        <dbReference type="EC" id="2.7.11.1"/>
    </reaction>
</comment>
<proteinExistence type="predicted"/>
<dbReference type="PaxDb" id="3827-XP_004493092.1"/>
<keyword evidence="6 16" id="KW-0812">Transmembrane</keyword>
<evidence type="ECO:0000256" key="14">
    <source>
        <dbReference type="PROSITE-ProRule" id="PRU10141"/>
    </source>
</evidence>
<evidence type="ECO:0000256" key="9">
    <source>
        <dbReference type="ARBA" id="ARBA00022840"/>
    </source>
</evidence>
<evidence type="ECO:0000256" key="1">
    <source>
        <dbReference type="ARBA" id="ARBA00004162"/>
    </source>
</evidence>
<evidence type="ECO:0000256" key="13">
    <source>
        <dbReference type="ARBA" id="ARBA00048679"/>
    </source>
</evidence>
<reference evidence="19 20" key="2">
    <citation type="submission" date="2025-04" db="UniProtKB">
        <authorList>
            <consortium name="RefSeq"/>
        </authorList>
    </citation>
    <scope>IDENTIFICATION</scope>
    <source>
        <tissue evidence="19 20">Etiolated seedlings</tissue>
    </source>
</reference>
<evidence type="ECO:0000313" key="22">
    <source>
        <dbReference type="RefSeq" id="XP_027188857.1"/>
    </source>
</evidence>
<dbReference type="AlphaFoldDB" id="A0A1S2XS39"/>
<dbReference type="OrthoDB" id="4062651at2759"/>
<evidence type="ECO:0000256" key="12">
    <source>
        <dbReference type="ARBA" id="ARBA00047899"/>
    </source>
</evidence>
<feature type="binding site" evidence="14">
    <location>
        <position position="109"/>
    </location>
    <ligand>
        <name>ATP</name>
        <dbReference type="ChEBI" id="CHEBI:30616"/>
    </ligand>
</feature>
<keyword evidence="7 14" id="KW-0547">Nucleotide-binding</keyword>
<dbReference type="FunFam" id="3.30.200.20:FF:000523">
    <property type="entry name" value="Protein kinase superfamily protein"/>
    <property type="match status" value="1"/>
</dbReference>
<dbReference type="GO" id="GO:0004674">
    <property type="term" value="F:protein serine/threonine kinase activity"/>
    <property type="evidence" value="ECO:0007669"/>
    <property type="project" value="UniProtKB-KW"/>
</dbReference>
<feature type="transmembrane region" description="Helical" evidence="16">
    <location>
        <begin position="6"/>
        <end position="30"/>
    </location>
</feature>
<keyword evidence="5" id="KW-0808">Transferase</keyword>
<reference evidence="18" key="1">
    <citation type="journal article" date="2013" name="Nat. Biotechnol.">
        <title>Draft genome sequence of chickpea (Cicer arietinum) provides a resource for trait improvement.</title>
        <authorList>
            <person name="Varshney R.K."/>
            <person name="Song C."/>
            <person name="Saxena R.K."/>
            <person name="Azam S."/>
            <person name="Yu S."/>
            <person name="Sharpe A.G."/>
            <person name="Cannon S."/>
            <person name="Baek J."/>
            <person name="Rosen B.D."/>
            <person name="Tar'an B."/>
            <person name="Millan T."/>
            <person name="Zhang X."/>
            <person name="Ramsay L.D."/>
            <person name="Iwata A."/>
            <person name="Wang Y."/>
            <person name="Nelson W."/>
            <person name="Farmer A.D."/>
            <person name="Gaur P.M."/>
            <person name="Soderlund C."/>
            <person name="Penmetsa R.V."/>
            <person name="Xu C."/>
            <person name="Bharti A.K."/>
            <person name="He W."/>
            <person name="Winter P."/>
            <person name="Zhao S."/>
            <person name="Hane J.K."/>
            <person name="Carrasquilla-Garcia N."/>
            <person name="Condie J.A."/>
            <person name="Upadhyaya H.D."/>
            <person name="Luo M.C."/>
            <person name="Thudi M."/>
            <person name="Gowda C.L."/>
            <person name="Singh N.P."/>
            <person name="Lichtenzveig J."/>
            <person name="Gali K.K."/>
            <person name="Rubio J."/>
            <person name="Nadarajan N."/>
            <person name="Dolezel J."/>
            <person name="Bansal K.C."/>
            <person name="Xu X."/>
            <person name="Edwards D."/>
            <person name="Zhang G."/>
            <person name="Kahl G."/>
            <person name="Gil J."/>
            <person name="Singh K.B."/>
            <person name="Datta S.K."/>
            <person name="Jackson S.A."/>
            <person name="Wang J."/>
            <person name="Cook D.R."/>
        </authorList>
    </citation>
    <scope>NUCLEOTIDE SEQUENCE [LARGE SCALE GENOMIC DNA]</scope>
    <source>
        <strain evidence="18">cv. CDC Frontier</strain>
    </source>
</reference>
<keyword evidence="10 16" id="KW-1133">Transmembrane helix</keyword>
<dbReference type="RefSeq" id="XP_004493092.1">
    <property type="nucleotide sequence ID" value="XM_004493035.3"/>
</dbReference>
<dbReference type="PANTHER" id="PTHR47982">
    <property type="entry name" value="PROLINE-RICH RECEPTOR-LIKE PROTEIN KINASE PERK4"/>
    <property type="match status" value="1"/>
</dbReference>
<dbReference type="Gene3D" id="3.30.200.20">
    <property type="entry name" value="Phosphorylase Kinase, domain 1"/>
    <property type="match status" value="1"/>
</dbReference>
<feature type="domain" description="Protein kinase" evidence="17">
    <location>
        <begin position="80"/>
        <end position="353"/>
    </location>
</feature>